<keyword evidence="2" id="KW-0963">Cytoplasm</keyword>
<dbReference type="GO" id="GO:0051603">
    <property type="term" value="P:proteolysis involved in protein catabolic process"/>
    <property type="evidence" value="ECO:0007669"/>
    <property type="project" value="InterPro"/>
</dbReference>
<dbReference type="EMBL" id="HBGA01062153">
    <property type="protein sequence ID" value="CAD9011946.1"/>
    <property type="molecule type" value="Transcribed_RNA"/>
</dbReference>
<comment type="subcellular location">
    <subcellularLocation>
        <location evidence="1">Cytoplasm</location>
    </subcellularLocation>
</comment>
<proteinExistence type="inferred from homology"/>
<evidence type="ECO:0008006" key="6">
    <source>
        <dbReference type="Google" id="ProtNLM"/>
    </source>
</evidence>
<dbReference type="InterPro" id="IPR050115">
    <property type="entry name" value="Proteasome_alpha"/>
</dbReference>
<keyword evidence="3 4" id="KW-0647">Proteasome</keyword>
<dbReference type="Gene3D" id="3.60.20.10">
    <property type="entry name" value="Glutamine Phosphoribosylpyrophosphate, subunit 1, domain 1"/>
    <property type="match status" value="1"/>
</dbReference>
<dbReference type="GO" id="GO:0005737">
    <property type="term" value="C:cytoplasm"/>
    <property type="evidence" value="ECO:0007669"/>
    <property type="project" value="UniProtKB-SubCell"/>
</dbReference>
<sequence length="229" mass="25115">MEAVKKGATAVAVRGNDSVILAIERKAASKLQDTRTVKKICKLDDRIFLAFAGLTADARVLVNKARIEAQSHRLNFDDPISVDNLTRYIAHTQQRYTQSGGMRPFGVSTLIGGFDDDGVPKLFHTDPTGVFSAWKANATGRNSNTVREYLEKHYEAEAMTKDGVTKLAVRALLEVVESGSKNIEVLIISKDSQEFLEESALSTLVTAIEKEKEEEEAKRKAKGTGSTNV</sequence>
<dbReference type="AlphaFoldDB" id="A0A7S1IH52"/>
<comment type="similarity">
    <text evidence="4">Belongs to the peptidase T1A family.</text>
</comment>
<name>A0A7S1IH52_9EUGL</name>
<dbReference type="GO" id="GO:0019773">
    <property type="term" value="C:proteasome core complex, alpha-subunit complex"/>
    <property type="evidence" value="ECO:0007669"/>
    <property type="project" value="UniProtKB-UniRule"/>
</dbReference>
<dbReference type="Pfam" id="PF00227">
    <property type="entry name" value="Proteasome"/>
    <property type="match status" value="1"/>
</dbReference>
<dbReference type="InterPro" id="IPR029055">
    <property type="entry name" value="Ntn_hydrolases_N"/>
</dbReference>
<protein>
    <recommendedName>
        <fullName evidence="6">Proteasome subunit beta</fullName>
    </recommendedName>
</protein>
<dbReference type="SUPFAM" id="SSF56235">
    <property type="entry name" value="N-terminal nucleophile aminohydrolases (Ntn hydrolases)"/>
    <property type="match status" value="1"/>
</dbReference>
<dbReference type="InterPro" id="IPR001353">
    <property type="entry name" value="Proteasome_sua/b"/>
</dbReference>
<dbReference type="PROSITE" id="PS51475">
    <property type="entry name" value="PROTEASOME_ALPHA_2"/>
    <property type="match status" value="1"/>
</dbReference>
<dbReference type="InterPro" id="IPR023332">
    <property type="entry name" value="Proteasome_alpha-type"/>
</dbReference>
<evidence type="ECO:0000256" key="2">
    <source>
        <dbReference type="ARBA" id="ARBA00022490"/>
    </source>
</evidence>
<accession>A0A7S1IH52</accession>
<evidence type="ECO:0000313" key="5">
    <source>
        <dbReference type="EMBL" id="CAD9011946.1"/>
    </source>
</evidence>
<reference evidence="5" key="1">
    <citation type="submission" date="2021-01" db="EMBL/GenBank/DDBJ databases">
        <authorList>
            <person name="Corre E."/>
            <person name="Pelletier E."/>
            <person name="Niang G."/>
            <person name="Scheremetjew M."/>
            <person name="Finn R."/>
            <person name="Kale V."/>
            <person name="Holt S."/>
            <person name="Cochrane G."/>
            <person name="Meng A."/>
            <person name="Brown T."/>
            <person name="Cohen L."/>
        </authorList>
    </citation>
    <scope>NUCLEOTIDE SEQUENCE</scope>
    <source>
        <strain evidence="5">NIES-381</strain>
    </source>
</reference>
<organism evidence="5">
    <name type="scientific">Eutreptiella gymnastica</name>
    <dbReference type="NCBI Taxonomy" id="73025"/>
    <lineage>
        <taxon>Eukaryota</taxon>
        <taxon>Discoba</taxon>
        <taxon>Euglenozoa</taxon>
        <taxon>Euglenida</taxon>
        <taxon>Spirocuta</taxon>
        <taxon>Euglenophyceae</taxon>
        <taxon>Eutreptiales</taxon>
        <taxon>Eutreptiaceae</taxon>
        <taxon>Eutreptiella</taxon>
    </lineage>
</organism>
<evidence type="ECO:0000256" key="1">
    <source>
        <dbReference type="ARBA" id="ARBA00004496"/>
    </source>
</evidence>
<evidence type="ECO:0000256" key="4">
    <source>
        <dbReference type="PROSITE-ProRule" id="PRU00808"/>
    </source>
</evidence>
<dbReference type="FunFam" id="3.60.20.10:FF:000004">
    <property type="entry name" value="Proteasome subunit alpha type-4"/>
    <property type="match status" value="1"/>
</dbReference>
<gene>
    <name evidence="5" type="ORF">EGYM00392_LOCUS23047</name>
</gene>
<evidence type="ECO:0000256" key="3">
    <source>
        <dbReference type="ARBA" id="ARBA00022942"/>
    </source>
</evidence>
<dbReference type="PANTHER" id="PTHR11599">
    <property type="entry name" value="PROTEASOME SUBUNIT ALPHA/BETA"/>
    <property type="match status" value="1"/>
</dbReference>